<proteinExistence type="predicted"/>
<organism evidence="2">
    <name type="scientific">Selaginella moellendorffii</name>
    <name type="common">Spikemoss</name>
    <dbReference type="NCBI Taxonomy" id="88036"/>
    <lineage>
        <taxon>Eukaryota</taxon>
        <taxon>Viridiplantae</taxon>
        <taxon>Streptophyta</taxon>
        <taxon>Embryophyta</taxon>
        <taxon>Tracheophyta</taxon>
        <taxon>Lycopodiopsida</taxon>
        <taxon>Selaginellales</taxon>
        <taxon>Selaginellaceae</taxon>
        <taxon>Selaginella</taxon>
    </lineage>
</organism>
<dbReference type="OMA" id="WNNAEEP"/>
<accession>D8SQ73</accession>
<dbReference type="PANTHER" id="PTHR34796:SF1">
    <property type="entry name" value="EXPRESSED PROTEIN"/>
    <property type="match status" value="1"/>
</dbReference>
<dbReference type="FunCoup" id="D8SQ73">
    <property type="interactions" value="334"/>
</dbReference>
<dbReference type="eggNOG" id="ENOG502QW8C">
    <property type="taxonomic scope" value="Eukaryota"/>
</dbReference>
<dbReference type="KEGG" id="smo:SELMODRAFT_122461"/>
<dbReference type="InterPro" id="IPR023203">
    <property type="entry name" value="TTHA0068_sf"/>
</dbReference>
<dbReference type="Gramene" id="EFJ13405">
    <property type="protein sequence ID" value="EFJ13405"/>
    <property type="gene ID" value="SELMODRAFT_122461"/>
</dbReference>
<dbReference type="AlphaFoldDB" id="D8SQ73"/>
<dbReference type="InParanoid" id="D8SQ73"/>
<gene>
    <name evidence="1" type="ORF">SELMODRAFT_122461</name>
</gene>
<evidence type="ECO:0000313" key="1">
    <source>
        <dbReference type="EMBL" id="EFJ13405.1"/>
    </source>
</evidence>
<dbReference type="Proteomes" id="UP000001514">
    <property type="component" value="Unassembled WGS sequence"/>
</dbReference>
<dbReference type="PANTHER" id="PTHR34796">
    <property type="entry name" value="EXPRESSED PROTEIN"/>
    <property type="match status" value="1"/>
</dbReference>
<evidence type="ECO:0008006" key="3">
    <source>
        <dbReference type="Google" id="ProtNLM"/>
    </source>
</evidence>
<dbReference type="EMBL" id="GL377633">
    <property type="protein sequence ID" value="EFJ13405.1"/>
    <property type="molecule type" value="Genomic_DNA"/>
</dbReference>
<reference evidence="1 2" key="1">
    <citation type="journal article" date="2011" name="Science">
        <title>The Selaginella genome identifies genetic changes associated with the evolution of vascular plants.</title>
        <authorList>
            <person name="Banks J.A."/>
            <person name="Nishiyama T."/>
            <person name="Hasebe M."/>
            <person name="Bowman J.L."/>
            <person name="Gribskov M."/>
            <person name="dePamphilis C."/>
            <person name="Albert V.A."/>
            <person name="Aono N."/>
            <person name="Aoyama T."/>
            <person name="Ambrose B.A."/>
            <person name="Ashton N.W."/>
            <person name="Axtell M.J."/>
            <person name="Barker E."/>
            <person name="Barker M.S."/>
            <person name="Bennetzen J.L."/>
            <person name="Bonawitz N.D."/>
            <person name="Chapple C."/>
            <person name="Cheng C."/>
            <person name="Correa L.G."/>
            <person name="Dacre M."/>
            <person name="DeBarry J."/>
            <person name="Dreyer I."/>
            <person name="Elias M."/>
            <person name="Engstrom E.M."/>
            <person name="Estelle M."/>
            <person name="Feng L."/>
            <person name="Finet C."/>
            <person name="Floyd S.K."/>
            <person name="Frommer W.B."/>
            <person name="Fujita T."/>
            <person name="Gramzow L."/>
            <person name="Gutensohn M."/>
            <person name="Harholt J."/>
            <person name="Hattori M."/>
            <person name="Heyl A."/>
            <person name="Hirai T."/>
            <person name="Hiwatashi Y."/>
            <person name="Ishikawa M."/>
            <person name="Iwata M."/>
            <person name="Karol K.G."/>
            <person name="Koehler B."/>
            <person name="Kolukisaoglu U."/>
            <person name="Kubo M."/>
            <person name="Kurata T."/>
            <person name="Lalonde S."/>
            <person name="Li K."/>
            <person name="Li Y."/>
            <person name="Litt A."/>
            <person name="Lyons E."/>
            <person name="Manning G."/>
            <person name="Maruyama T."/>
            <person name="Michael T.P."/>
            <person name="Mikami K."/>
            <person name="Miyazaki S."/>
            <person name="Morinaga S."/>
            <person name="Murata T."/>
            <person name="Mueller-Roeber B."/>
            <person name="Nelson D.R."/>
            <person name="Obara M."/>
            <person name="Oguri Y."/>
            <person name="Olmstead R.G."/>
            <person name="Onodera N."/>
            <person name="Petersen B.L."/>
            <person name="Pils B."/>
            <person name="Prigge M."/>
            <person name="Rensing S.A."/>
            <person name="Riano-Pachon D.M."/>
            <person name="Roberts A.W."/>
            <person name="Sato Y."/>
            <person name="Scheller H.V."/>
            <person name="Schulz B."/>
            <person name="Schulz C."/>
            <person name="Shakirov E.V."/>
            <person name="Shibagaki N."/>
            <person name="Shinohara N."/>
            <person name="Shippen D.E."/>
            <person name="Soerensen I."/>
            <person name="Sotooka R."/>
            <person name="Sugimoto N."/>
            <person name="Sugita M."/>
            <person name="Sumikawa N."/>
            <person name="Tanurdzic M."/>
            <person name="Theissen G."/>
            <person name="Ulvskov P."/>
            <person name="Wakazuki S."/>
            <person name="Weng J.K."/>
            <person name="Willats W.W."/>
            <person name="Wipf D."/>
            <person name="Wolf P.G."/>
            <person name="Yang L."/>
            <person name="Zimmer A.D."/>
            <person name="Zhu Q."/>
            <person name="Mitros T."/>
            <person name="Hellsten U."/>
            <person name="Loque D."/>
            <person name="Otillar R."/>
            <person name="Salamov A."/>
            <person name="Schmutz J."/>
            <person name="Shapiro H."/>
            <person name="Lindquist E."/>
            <person name="Lucas S."/>
            <person name="Rokhsar D."/>
            <person name="Grigoriev I.V."/>
        </authorList>
    </citation>
    <scope>NUCLEOTIDE SEQUENCE [LARGE SCALE GENOMIC DNA]</scope>
</reference>
<sequence length="190" mass="21809">MIARGWRWEESEAFEESFSDAVDMFNKRDYYKCHDIFEALWNDAEEPQRTLLHALLQSSVGLYHLLNQNYRGAMVELGEGVSKFGKLKLKKGPFYEFDKEMRAVLDFLYNTQLENAACNDDFCITMDGSQENYQLLGNFGAGEELYKLEKDVAGYGHSLIFSPTRFEQKNSSPSVKLPILLACEGDLNEL</sequence>
<protein>
    <recommendedName>
        <fullName evidence="3">DUF309 domain-containing protein</fullName>
    </recommendedName>
</protein>
<dbReference type="Pfam" id="PF03745">
    <property type="entry name" value="DUF309"/>
    <property type="match status" value="1"/>
</dbReference>
<evidence type="ECO:0000313" key="2">
    <source>
        <dbReference type="Proteomes" id="UP000001514"/>
    </source>
</evidence>
<dbReference type="HOGENOM" id="CLU_090144_1_0_1"/>
<dbReference type="InterPro" id="IPR005500">
    <property type="entry name" value="DUF309"/>
</dbReference>
<dbReference type="SUPFAM" id="SSF140663">
    <property type="entry name" value="TTHA0068-like"/>
    <property type="match status" value="1"/>
</dbReference>
<name>D8SQ73_SELML</name>
<dbReference type="Gene3D" id="1.10.3450.10">
    <property type="entry name" value="TTHA0068-like"/>
    <property type="match status" value="1"/>
</dbReference>
<keyword evidence="2" id="KW-1185">Reference proteome</keyword>